<reference evidence="6 7" key="1">
    <citation type="submission" date="2022-10" db="EMBL/GenBank/DDBJ databases">
        <title>Luteolibacter arcticus strain CCTCC AB 2014275, whole genome shotgun sequencing project.</title>
        <authorList>
            <person name="Zhao G."/>
            <person name="Shen L."/>
        </authorList>
    </citation>
    <scope>NUCLEOTIDE SEQUENCE [LARGE SCALE GENOMIC DNA]</scope>
    <source>
        <strain evidence="6 7">CCTCC AB 2014275</strain>
    </source>
</reference>
<protein>
    <recommendedName>
        <fullName evidence="3">beta-lactamase</fullName>
        <ecNumber evidence="3">3.5.2.6</ecNumber>
    </recommendedName>
</protein>
<dbReference type="GO" id="GO:0008800">
    <property type="term" value="F:beta-lactamase activity"/>
    <property type="evidence" value="ECO:0007669"/>
    <property type="project" value="UniProtKB-EC"/>
</dbReference>
<dbReference type="Gene3D" id="3.40.710.10">
    <property type="entry name" value="DD-peptidase/beta-lactamase superfamily"/>
    <property type="match status" value="1"/>
</dbReference>
<feature type="signal peptide" evidence="4">
    <location>
        <begin position="1"/>
        <end position="24"/>
    </location>
</feature>
<dbReference type="InterPro" id="IPR045155">
    <property type="entry name" value="Beta-lactam_cat"/>
</dbReference>
<evidence type="ECO:0000256" key="2">
    <source>
        <dbReference type="ARBA" id="ARBA00009009"/>
    </source>
</evidence>
<evidence type="ECO:0000313" key="7">
    <source>
        <dbReference type="Proteomes" id="UP001320876"/>
    </source>
</evidence>
<dbReference type="RefSeq" id="WP_264486139.1">
    <property type="nucleotide sequence ID" value="NZ_JAPDDT010000002.1"/>
</dbReference>
<keyword evidence="4" id="KW-0732">Signal</keyword>
<dbReference type="InterPro" id="IPR012338">
    <property type="entry name" value="Beta-lactam/transpept-like"/>
</dbReference>
<feature type="chain" id="PRO_5045721277" description="beta-lactamase" evidence="4">
    <location>
        <begin position="25"/>
        <end position="300"/>
    </location>
</feature>
<name>A0ABT3GG65_9BACT</name>
<dbReference type="Proteomes" id="UP001320876">
    <property type="component" value="Unassembled WGS sequence"/>
</dbReference>
<comment type="caution">
    <text evidence="6">The sequence shown here is derived from an EMBL/GenBank/DDBJ whole genome shotgun (WGS) entry which is preliminary data.</text>
</comment>
<accession>A0ABT3GG65</accession>
<comment type="similarity">
    <text evidence="2">Belongs to the class-A beta-lactamase family.</text>
</comment>
<dbReference type="Pfam" id="PF13354">
    <property type="entry name" value="Beta-lactamase2"/>
    <property type="match status" value="1"/>
</dbReference>
<dbReference type="SUPFAM" id="SSF56601">
    <property type="entry name" value="beta-lactamase/transpeptidase-like"/>
    <property type="match status" value="1"/>
</dbReference>
<dbReference type="PRINTS" id="PR00118">
    <property type="entry name" value="BLACTAMASEA"/>
</dbReference>
<dbReference type="InterPro" id="IPR000871">
    <property type="entry name" value="Beta-lactam_class-A"/>
</dbReference>
<dbReference type="NCBIfam" id="NF033103">
    <property type="entry name" value="bla_class_A"/>
    <property type="match status" value="1"/>
</dbReference>
<organism evidence="6 7">
    <name type="scientific">Luteolibacter arcticus</name>
    <dbReference type="NCBI Taxonomy" id="1581411"/>
    <lineage>
        <taxon>Bacteria</taxon>
        <taxon>Pseudomonadati</taxon>
        <taxon>Verrucomicrobiota</taxon>
        <taxon>Verrucomicrobiia</taxon>
        <taxon>Verrucomicrobiales</taxon>
        <taxon>Verrucomicrobiaceae</taxon>
        <taxon>Luteolibacter</taxon>
    </lineage>
</organism>
<comment type="catalytic activity">
    <reaction evidence="1">
        <text>a beta-lactam + H2O = a substituted beta-amino acid</text>
        <dbReference type="Rhea" id="RHEA:20401"/>
        <dbReference type="ChEBI" id="CHEBI:15377"/>
        <dbReference type="ChEBI" id="CHEBI:35627"/>
        <dbReference type="ChEBI" id="CHEBI:140347"/>
        <dbReference type="EC" id="3.5.2.6"/>
    </reaction>
</comment>
<evidence type="ECO:0000256" key="1">
    <source>
        <dbReference type="ARBA" id="ARBA00001526"/>
    </source>
</evidence>
<keyword evidence="6" id="KW-0378">Hydrolase</keyword>
<evidence type="ECO:0000256" key="3">
    <source>
        <dbReference type="ARBA" id="ARBA00012865"/>
    </source>
</evidence>
<feature type="domain" description="Beta-lactamase class A catalytic" evidence="5">
    <location>
        <begin position="50"/>
        <end position="270"/>
    </location>
</feature>
<gene>
    <name evidence="6" type="primary">bla</name>
    <name evidence="6" type="ORF">OKA05_05660</name>
</gene>
<evidence type="ECO:0000256" key="4">
    <source>
        <dbReference type="SAM" id="SignalP"/>
    </source>
</evidence>
<dbReference type="PANTHER" id="PTHR35333">
    <property type="entry name" value="BETA-LACTAMASE"/>
    <property type="match status" value="1"/>
</dbReference>
<proteinExistence type="inferred from homology"/>
<dbReference type="PANTHER" id="PTHR35333:SF3">
    <property type="entry name" value="BETA-LACTAMASE-TYPE TRANSPEPTIDASE FOLD CONTAINING PROTEIN"/>
    <property type="match status" value="1"/>
</dbReference>
<evidence type="ECO:0000313" key="6">
    <source>
        <dbReference type="EMBL" id="MCW1922029.1"/>
    </source>
</evidence>
<keyword evidence="7" id="KW-1185">Reference proteome</keyword>
<evidence type="ECO:0000259" key="5">
    <source>
        <dbReference type="Pfam" id="PF13354"/>
    </source>
</evidence>
<sequence length="300" mass="32528">MNAAFQTLAAIALALLGGIPSASADERPGREKAFAEGMAKLESRHGGRLGVTVLELDKRASLSHRGRERFAMCSTFKFLLAAAVAARVDAGDEQWDRKIAYGKKDLIPWTPVTGKEENLKAGFMTVDALCEASMTWSDNTAANLLLATIGGPEGLTRYLRSIGDATTRLDRIEPDLNANVRGDERDTSTPDAMIATMEKLLFGTPLTDASKEKLIGWLVANHTGDKRIRAAMDPAWRTGDKTGTGENGAANDIAVVWPEGRKPFLIVVFYDAAEATPEQRETVIADAAKQVRETLVIEKR</sequence>
<dbReference type="EC" id="3.5.2.6" evidence="3"/>
<dbReference type="EMBL" id="JAPDDT010000002">
    <property type="protein sequence ID" value="MCW1922029.1"/>
    <property type="molecule type" value="Genomic_DNA"/>
</dbReference>